<dbReference type="RefSeq" id="XP_024340535.1">
    <property type="nucleotide sequence ID" value="XM_024482378.1"/>
</dbReference>
<keyword evidence="3" id="KW-1185">Reference proteome</keyword>
<feature type="compositionally biased region" description="Polar residues" evidence="1">
    <location>
        <begin position="180"/>
        <end position="191"/>
    </location>
</feature>
<dbReference type="EMBL" id="KZ110595">
    <property type="protein sequence ID" value="OSX63741.1"/>
    <property type="molecule type" value="Genomic_DNA"/>
</dbReference>
<dbReference type="GeneID" id="36327328"/>
<protein>
    <submittedName>
        <fullName evidence="2">Uncharacterized protein</fullName>
    </submittedName>
</protein>
<proteinExistence type="predicted"/>
<dbReference type="Proteomes" id="UP000194127">
    <property type="component" value="Unassembled WGS sequence"/>
</dbReference>
<evidence type="ECO:0000256" key="1">
    <source>
        <dbReference type="SAM" id="MobiDB-lite"/>
    </source>
</evidence>
<feature type="compositionally biased region" description="Basic and acidic residues" evidence="1">
    <location>
        <begin position="195"/>
        <end position="215"/>
    </location>
</feature>
<dbReference type="AlphaFoldDB" id="A0A1X6N548"/>
<evidence type="ECO:0000313" key="2">
    <source>
        <dbReference type="EMBL" id="OSX63741.1"/>
    </source>
</evidence>
<gene>
    <name evidence="2" type="ORF">POSPLADRAFT_1069904</name>
</gene>
<feature type="region of interest" description="Disordered" evidence="1">
    <location>
        <begin position="156"/>
        <end position="252"/>
    </location>
</feature>
<accession>A0A1X6N548</accession>
<dbReference type="OrthoDB" id="2804060at2759"/>
<reference evidence="2 3" key="1">
    <citation type="submission" date="2017-04" db="EMBL/GenBank/DDBJ databases">
        <title>Genome Sequence of the Model Brown-Rot Fungus Postia placenta SB12.</title>
        <authorList>
            <consortium name="DOE Joint Genome Institute"/>
            <person name="Gaskell J."/>
            <person name="Kersten P."/>
            <person name="Larrondo L.F."/>
            <person name="Canessa P."/>
            <person name="Martinez D."/>
            <person name="Hibbett D."/>
            <person name="Schmoll M."/>
            <person name="Kubicek C.P."/>
            <person name="Martinez A.T."/>
            <person name="Yadav J."/>
            <person name="Master E."/>
            <person name="Magnuson J.K."/>
            <person name="James T."/>
            <person name="Yaver D."/>
            <person name="Berka R."/>
            <person name="Labutti K."/>
            <person name="Lipzen A."/>
            <person name="Aerts A."/>
            <person name="Barry K."/>
            <person name="Henrissat B."/>
            <person name="Blanchette R."/>
            <person name="Grigoriev I."/>
            <person name="Cullen D."/>
        </authorList>
    </citation>
    <scope>NUCLEOTIDE SEQUENCE [LARGE SCALE GENOMIC DNA]</scope>
    <source>
        <strain evidence="2 3">MAD-698-R-SB12</strain>
    </source>
</reference>
<organism evidence="2 3">
    <name type="scientific">Postia placenta MAD-698-R-SB12</name>
    <dbReference type="NCBI Taxonomy" id="670580"/>
    <lineage>
        <taxon>Eukaryota</taxon>
        <taxon>Fungi</taxon>
        <taxon>Dikarya</taxon>
        <taxon>Basidiomycota</taxon>
        <taxon>Agaricomycotina</taxon>
        <taxon>Agaricomycetes</taxon>
        <taxon>Polyporales</taxon>
        <taxon>Adustoporiaceae</taxon>
        <taxon>Rhodonia</taxon>
    </lineage>
</organism>
<name>A0A1X6N548_9APHY</name>
<sequence length="252" mass="28463">MAPPRAPVTSKADPTDLARLRLRYDILARDSPELMDRTPPRWTRWLLGADEDKGNPEDGITLEMDAKKGRKHGPPLMPGGEIDGRSRMFSRQCVMVRATFSVVQMQTQREIDLGTVRAWIASENFDVGETARIEQYFGVHRAIEYIECPPGYRLASKVRPGNDNNNNNESDHSDSSESEGQGTAEPTATSRRTMRRTEDTEVETKREPIDRKTLMRSESLVGPKTRSARKRTQPDHEGVASTSGNSRRVRRK</sequence>
<evidence type="ECO:0000313" key="3">
    <source>
        <dbReference type="Proteomes" id="UP000194127"/>
    </source>
</evidence>